<gene>
    <name evidence="1" type="ORF">KSZ_13210</name>
</gene>
<sequence>MQALSRGSKGRGRGRIGARPAYPVECFAVRERHANFAENGFHWHLLIKGVDSIPYKEVIQPLWRSARHGIAEIGHIERFRNPRAIGYVTKYLTKALTTSEKGTRQVKRERKVLMQDEEGHSEYITETVVEQATVKPNRKLSKKRTRCYGS</sequence>
<name>A0ABQ3VAY8_9CHLR</name>
<evidence type="ECO:0000313" key="1">
    <source>
        <dbReference type="EMBL" id="GHO83315.1"/>
    </source>
</evidence>
<proteinExistence type="predicted"/>
<dbReference type="Proteomes" id="UP000635565">
    <property type="component" value="Unassembled WGS sequence"/>
</dbReference>
<dbReference type="RefSeq" id="WP_201360990.1">
    <property type="nucleotide sequence ID" value="NZ_BNJJ01000003.1"/>
</dbReference>
<reference evidence="1 2" key="1">
    <citation type="journal article" date="2021" name="Int. J. Syst. Evol. Microbiol.">
        <title>Reticulibacter mediterranei gen. nov., sp. nov., within the new family Reticulibacteraceae fam. nov., and Ktedonospora formicarum gen. nov., sp. nov., Ktedonobacter robiniae sp. nov., Dictyobacter formicarum sp. nov. and Dictyobacter arantiisoli sp. nov., belonging to the class Ktedonobacteria.</title>
        <authorList>
            <person name="Yabe S."/>
            <person name="Zheng Y."/>
            <person name="Wang C.M."/>
            <person name="Sakai Y."/>
            <person name="Abe K."/>
            <person name="Yokota A."/>
            <person name="Donadio S."/>
            <person name="Cavaletti L."/>
            <person name="Monciardini P."/>
        </authorList>
    </citation>
    <scope>NUCLEOTIDE SEQUENCE [LARGE SCALE GENOMIC DNA]</scope>
    <source>
        <strain evidence="1 2">SOSP1-9</strain>
    </source>
</reference>
<comment type="caution">
    <text evidence="1">The sequence shown here is derived from an EMBL/GenBank/DDBJ whole genome shotgun (WGS) entry which is preliminary data.</text>
</comment>
<organism evidence="1 2">
    <name type="scientific">Dictyobacter formicarum</name>
    <dbReference type="NCBI Taxonomy" id="2778368"/>
    <lineage>
        <taxon>Bacteria</taxon>
        <taxon>Bacillati</taxon>
        <taxon>Chloroflexota</taxon>
        <taxon>Ktedonobacteria</taxon>
        <taxon>Ktedonobacterales</taxon>
        <taxon>Dictyobacteraceae</taxon>
        <taxon>Dictyobacter</taxon>
    </lineage>
</organism>
<evidence type="ECO:0008006" key="3">
    <source>
        <dbReference type="Google" id="ProtNLM"/>
    </source>
</evidence>
<evidence type="ECO:0000313" key="2">
    <source>
        <dbReference type="Proteomes" id="UP000635565"/>
    </source>
</evidence>
<dbReference type="EMBL" id="BNJJ01000003">
    <property type="protein sequence ID" value="GHO83315.1"/>
    <property type="molecule type" value="Genomic_DNA"/>
</dbReference>
<accession>A0ABQ3VAY8</accession>
<keyword evidence="2" id="KW-1185">Reference proteome</keyword>
<protein>
    <recommendedName>
        <fullName evidence="3">Replication protein</fullName>
    </recommendedName>
</protein>